<keyword evidence="3" id="KW-1185">Reference proteome</keyword>
<dbReference type="EMBL" id="CP001736">
    <property type="protein sequence ID" value="ADB33509.1"/>
    <property type="molecule type" value="Genomic_DNA"/>
</dbReference>
<evidence type="ECO:0008006" key="4">
    <source>
        <dbReference type="Google" id="ProtNLM"/>
    </source>
</evidence>
<name>D2PWP0_KRIFD</name>
<proteinExistence type="predicted"/>
<evidence type="ECO:0000256" key="1">
    <source>
        <dbReference type="SAM" id="SignalP"/>
    </source>
</evidence>
<evidence type="ECO:0000313" key="2">
    <source>
        <dbReference type="EMBL" id="ADB33509.1"/>
    </source>
</evidence>
<feature type="signal peptide" evidence="1">
    <location>
        <begin position="1"/>
        <end position="25"/>
    </location>
</feature>
<gene>
    <name evidence="2" type="ordered locus">Kfla_4479</name>
</gene>
<accession>D2PWP0</accession>
<dbReference type="RefSeq" id="WP_012922063.1">
    <property type="nucleotide sequence ID" value="NC_013729.1"/>
</dbReference>
<sequence length="125" mass="13009">MKIRTVVGSTLAVTALAVTPSAAHASAPAQTQPYQHLVTGKSWSSGGTYVSTGGDVTLNLTTLEKNTRVFVEQCEGSDLGDVQTFTKKAPSHTLATGLEKGTCFLILFAPQSGNGGYLVKGTLSY</sequence>
<dbReference type="AlphaFoldDB" id="D2PWP0"/>
<reference evidence="3" key="1">
    <citation type="submission" date="2009-09" db="EMBL/GenBank/DDBJ databases">
        <title>The complete genome of Kribbella flavida DSM 17836.</title>
        <authorList>
            <consortium name="US DOE Joint Genome Institute (JGI-PGF)"/>
            <person name="Lucas S."/>
            <person name="Copeland A."/>
            <person name="Lapidus A."/>
            <person name="Glavina del Rio T."/>
            <person name="Dalin E."/>
            <person name="Tice H."/>
            <person name="Bruce D."/>
            <person name="Goodwin L."/>
            <person name="Pitluck S."/>
            <person name="Kyrpides N."/>
            <person name="Mavromatis K."/>
            <person name="Ivanova N."/>
            <person name="Saunders E."/>
            <person name="Brettin T."/>
            <person name="Detter J.C."/>
            <person name="Han C."/>
            <person name="Larimer F."/>
            <person name="Land M."/>
            <person name="Hauser L."/>
            <person name="Markowitz V."/>
            <person name="Cheng J.-F."/>
            <person name="Hugenholtz P."/>
            <person name="Woyke T."/>
            <person name="Wu D."/>
            <person name="Pukall R."/>
            <person name="Klenk H.-P."/>
            <person name="Eisen J.A."/>
        </authorList>
    </citation>
    <scope>NUCLEOTIDE SEQUENCE [LARGE SCALE GENOMIC DNA]</scope>
    <source>
        <strain evidence="3">DSM 17836 / JCM 10339 / NBRC 14399</strain>
    </source>
</reference>
<protein>
    <recommendedName>
        <fullName evidence="4">Secreted protein</fullName>
    </recommendedName>
</protein>
<dbReference type="STRING" id="479435.Kfla_4479"/>
<dbReference type="KEGG" id="kfl:Kfla_4479"/>
<dbReference type="OrthoDB" id="3829240at2"/>
<evidence type="ECO:0000313" key="3">
    <source>
        <dbReference type="Proteomes" id="UP000007967"/>
    </source>
</evidence>
<dbReference type="HOGENOM" id="CLU_1989708_0_0_11"/>
<feature type="chain" id="PRO_5003034983" description="Secreted protein" evidence="1">
    <location>
        <begin position="26"/>
        <end position="125"/>
    </location>
</feature>
<reference evidence="2 3" key="2">
    <citation type="journal article" date="2010" name="Stand. Genomic Sci.">
        <title>Complete genome sequence of Kribbella flavida type strain (IFO 14399).</title>
        <authorList>
            <person name="Pukall R."/>
            <person name="Lapidus A."/>
            <person name="Glavina Del Rio T."/>
            <person name="Copeland A."/>
            <person name="Tice H."/>
            <person name="Cheng J.-F."/>
            <person name="Lucas S."/>
            <person name="Chen F."/>
            <person name="Nolan M."/>
            <person name="LaButti K."/>
            <person name="Pati A."/>
            <person name="Ivanova N."/>
            <person name="Mavrommatis K."/>
            <person name="Mikhailova N."/>
            <person name="Pitluck S."/>
            <person name="Bruce D."/>
            <person name="Goodwin L."/>
            <person name="Land M."/>
            <person name="Hauser L."/>
            <person name="Chang Y.-J."/>
            <person name="Jeffries C.D."/>
            <person name="Chen A."/>
            <person name="Palaniappan K."/>
            <person name="Chain P."/>
            <person name="Rohde M."/>
            <person name="Goeker M."/>
            <person name="Bristow J."/>
            <person name="Eisen J.A."/>
            <person name="Markowitz V."/>
            <person name="Hugenholtz P."/>
            <person name="Kyrpides N.C."/>
            <person name="Klenk H.-P."/>
            <person name="Brettin T."/>
        </authorList>
    </citation>
    <scope>NUCLEOTIDE SEQUENCE [LARGE SCALE GENOMIC DNA]</scope>
    <source>
        <strain evidence="3">DSM 17836 / JCM 10339 / NBRC 14399</strain>
    </source>
</reference>
<keyword evidence="1" id="KW-0732">Signal</keyword>
<organism evidence="2 3">
    <name type="scientific">Kribbella flavida (strain DSM 17836 / JCM 10339 / NBRC 14399)</name>
    <dbReference type="NCBI Taxonomy" id="479435"/>
    <lineage>
        <taxon>Bacteria</taxon>
        <taxon>Bacillati</taxon>
        <taxon>Actinomycetota</taxon>
        <taxon>Actinomycetes</taxon>
        <taxon>Propionibacteriales</taxon>
        <taxon>Kribbellaceae</taxon>
        <taxon>Kribbella</taxon>
    </lineage>
</organism>
<dbReference type="Proteomes" id="UP000007967">
    <property type="component" value="Chromosome"/>
</dbReference>